<name>A0A1H8YGH6_9PSEU</name>
<sequence>MPAIETLTLRRQRNTGDSTFLLHWRDPAKVATAAGIYGLISAGDFQPSSVASWDRENDFDLWRSMVREYSEELLGEPERDGSQGEPLDYENWSLYRDLQAAREKDRVIAFCLGIELDTLTLTATILTVVVMDDDVFDDLFGNSVHVNPEGVLITAADSSSVSEGVPFTEASVTRLLTQEPMASPGACILDRSWRFRDIILARG</sequence>
<keyword evidence="2" id="KW-1185">Reference proteome</keyword>
<dbReference type="AlphaFoldDB" id="A0A1H8YGH6"/>
<dbReference type="Proteomes" id="UP000198582">
    <property type="component" value="Unassembled WGS sequence"/>
</dbReference>
<proteinExistence type="predicted"/>
<evidence type="ECO:0000313" key="1">
    <source>
        <dbReference type="EMBL" id="SEP51255.1"/>
    </source>
</evidence>
<gene>
    <name evidence="1" type="ORF">SAMN04489732_115213</name>
</gene>
<dbReference type="STRING" id="394193.SAMN04489732_115213"/>
<accession>A0A1H8YGH6</accession>
<protein>
    <submittedName>
        <fullName evidence="1">Uncharacterized protein</fullName>
    </submittedName>
</protein>
<organism evidence="1 2">
    <name type="scientific">Amycolatopsis saalfeldensis</name>
    <dbReference type="NCBI Taxonomy" id="394193"/>
    <lineage>
        <taxon>Bacteria</taxon>
        <taxon>Bacillati</taxon>
        <taxon>Actinomycetota</taxon>
        <taxon>Actinomycetes</taxon>
        <taxon>Pseudonocardiales</taxon>
        <taxon>Pseudonocardiaceae</taxon>
        <taxon>Amycolatopsis</taxon>
    </lineage>
</organism>
<reference evidence="1 2" key="1">
    <citation type="submission" date="2016-10" db="EMBL/GenBank/DDBJ databases">
        <authorList>
            <person name="de Groot N.N."/>
        </authorList>
    </citation>
    <scope>NUCLEOTIDE SEQUENCE [LARGE SCALE GENOMIC DNA]</scope>
    <source>
        <strain evidence="1 2">DSM 44993</strain>
    </source>
</reference>
<dbReference type="EMBL" id="FOEF01000015">
    <property type="protein sequence ID" value="SEP51255.1"/>
    <property type="molecule type" value="Genomic_DNA"/>
</dbReference>
<evidence type="ECO:0000313" key="2">
    <source>
        <dbReference type="Proteomes" id="UP000198582"/>
    </source>
</evidence>